<feature type="transmembrane region" description="Helical" evidence="7">
    <location>
        <begin position="132"/>
        <end position="150"/>
    </location>
</feature>
<protein>
    <recommendedName>
        <fullName evidence="8">4Fe-4S ferredoxin-type domain-containing protein</fullName>
    </recommendedName>
</protein>
<dbReference type="PANTHER" id="PTHR30176:SF3">
    <property type="entry name" value="FERREDOXIN-TYPE PROTEIN NAPH"/>
    <property type="match status" value="1"/>
</dbReference>
<evidence type="ECO:0000256" key="2">
    <source>
        <dbReference type="ARBA" id="ARBA00022485"/>
    </source>
</evidence>
<keyword evidence="4" id="KW-0249">Electron transport</keyword>
<evidence type="ECO:0000256" key="3">
    <source>
        <dbReference type="ARBA" id="ARBA00022723"/>
    </source>
</evidence>
<dbReference type="Pfam" id="PF13237">
    <property type="entry name" value="Fer4_10"/>
    <property type="match status" value="1"/>
</dbReference>
<evidence type="ECO:0000256" key="4">
    <source>
        <dbReference type="ARBA" id="ARBA00022982"/>
    </source>
</evidence>
<feature type="domain" description="4Fe-4S ferredoxin-type" evidence="8">
    <location>
        <begin position="180"/>
        <end position="208"/>
    </location>
</feature>
<evidence type="ECO:0000256" key="1">
    <source>
        <dbReference type="ARBA" id="ARBA00022448"/>
    </source>
</evidence>
<keyword evidence="7" id="KW-0472">Membrane</keyword>
<keyword evidence="6" id="KW-0411">Iron-sulfur</keyword>
<dbReference type="EMBL" id="VSSQ01061228">
    <property type="protein sequence ID" value="MPN14595.1"/>
    <property type="molecule type" value="Genomic_DNA"/>
</dbReference>
<dbReference type="InterPro" id="IPR017900">
    <property type="entry name" value="4Fe4S_Fe_S_CS"/>
</dbReference>
<evidence type="ECO:0000256" key="5">
    <source>
        <dbReference type="ARBA" id="ARBA00023004"/>
    </source>
</evidence>
<feature type="transmembrane region" description="Helical" evidence="7">
    <location>
        <begin position="91"/>
        <end position="112"/>
    </location>
</feature>
<sequence length="240" mass="26422">MRQRVRKTLTYVSLFLFPVTMNFFSPYVSVDGAFSGVVSASVIVFGLLFVGALFFGRAWCGWLCPMAGMADLCMSLNVLPAPVKRLRVIRYVVFAIWFATLASGFVVAGGIDSINLVHLTESGVSVDEPFKYVTYYLVLLTFFGLSLWLGKRGACHAVCWMAPFMTAGTRVWRFLHLERLKVVSEPHTCTGCKTCTTNCPMGIAVDQEMLRGSISHVDCIRCAACVDGCPSGSLRLHFGK</sequence>
<dbReference type="PROSITE" id="PS51379">
    <property type="entry name" value="4FE4S_FER_2"/>
    <property type="match status" value="2"/>
</dbReference>
<dbReference type="InterPro" id="IPR051684">
    <property type="entry name" value="Electron_Trans/Redox"/>
</dbReference>
<dbReference type="GO" id="GO:0046872">
    <property type="term" value="F:metal ion binding"/>
    <property type="evidence" value="ECO:0007669"/>
    <property type="project" value="UniProtKB-KW"/>
</dbReference>
<organism evidence="9">
    <name type="scientific">bioreactor metagenome</name>
    <dbReference type="NCBI Taxonomy" id="1076179"/>
    <lineage>
        <taxon>unclassified sequences</taxon>
        <taxon>metagenomes</taxon>
        <taxon>ecological metagenomes</taxon>
    </lineage>
</organism>
<feature type="domain" description="4Fe-4S ferredoxin-type" evidence="8">
    <location>
        <begin position="210"/>
        <end position="239"/>
    </location>
</feature>
<comment type="caution">
    <text evidence="9">The sequence shown here is derived from an EMBL/GenBank/DDBJ whole genome shotgun (WGS) entry which is preliminary data.</text>
</comment>
<evidence type="ECO:0000259" key="8">
    <source>
        <dbReference type="PROSITE" id="PS51379"/>
    </source>
</evidence>
<evidence type="ECO:0000313" key="9">
    <source>
        <dbReference type="EMBL" id="MPN14595.1"/>
    </source>
</evidence>
<keyword evidence="1" id="KW-0813">Transport</keyword>
<feature type="transmembrane region" description="Helical" evidence="7">
    <location>
        <begin position="34"/>
        <end position="56"/>
    </location>
</feature>
<dbReference type="InterPro" id="IPR017896">
    <property type="entry name" value="4Fe4S_Fe-S-bd"/>
</dbReference>
<dbReference type="Pfam" id="PF12801">
    <property type="entry name" value="Fer4_5"/>
    <property type="match status" value="1"/>
</dbReference>
<name>A0A645FJM0_9ZZZZ</name>
<dbReference type="AlphaFoldDB" id="A0A645FJM0"/>
<dbReference type="GO" id="GO:0005886">
    <property type="term" value="C:plasma membrane"/>
    <property type="evidence" value="ECO:0007669"/>
    <property type="project" value="TreeGrafter"/>
</dbReference>
<gene>
    <name evidence="9" type="ORF">SDC9_161922</name>
</gene>
<accession>A0A645FJM0</accession>
<dbReference type="SUPFAM" id="SSF54862">
    <property type="entry name" value="4Fe-4S ferredoxins"/>
    <property type="match status" value="1"/>
</dbReference>
<keyword evidence="7" id="KW-0812">Transmembrane</keyword>
<evidence type="ECO:0000256" key="7">
    <source>
        <dbReference type="SAM" id="Phobius"/>
    </source>
</evidence>
<dbReference type="PROSITE" id="PS00198">
    <property type="entry name" value="4FE4S_FER_1"/>
    <property type="match status" value="1"/>
</dbReference>
<dbReference type="Gene3D" id="3.30.70.20">
    <property type="match status" value="1"/>
</dbReference>
<keyword evidence="5" id="KW-0408">Iron</keyword>
<dbReference type="GO" id="GO:0051539">
    <property type="term" value="F:4 iron, 4 sulfur cluster binding"/>
    <property type="evidence" value="ECO:0007669"/>
    <property type="project" value="UniProtKB-KW"/>
</dbReference>
<dbReference type="PANTHER" id="PTHR30176">
    <property type="entry name" value="FERREDOXIN-TYPE PROTEIN NAPH"/>
    <property type="match status" value="1"/>
</dbReference>
<feature type="transmembrane region" description="Helical" evidence="7">
    <location>
        <begin position="9"/>
        <end position="28"/>
    </location>
</feature>
<evidence type="ECO:0000256" key="6">
    <source>
        <dbReference type="ARBA" id="ARBA00023014"/>
    </source>
</evidence>
<keyword evidence="7" id="KW-1133">Transmembrane helix</keyword>
<reference evidence="9" key="1">
    <citation type="submission" date="2019-08" db="EMBL/GenBank/DDBJ databases">
        <authorList>
            <person name="Kucharzyk K."/>
            <person name="Murdoch R.W."/>
            <person name="Higgins S."/>
            <person name="Loffler F."/>
        </authorList>
    </citation>
    <scope>NUCLEOTIDE SEQUENCE</scope>
</reference>
<proteinExistence type="predicted"/>
<keyword evidence="2" id="KW-0004">4Fe-4S</keyword>
<keyword evidence="3" id="KW-0479">Metal-binding</keyword>